<protein>
    <recommendedName>
        <fullName evidence="4">ATP synthase I</fullName>
    </recommendedName>
</protein>
<dbReference type="eggNOG" id="ENOG5031G8D">
    <property type="taxonomic scope" value="Bacteria"/>
</dbReference>
<proteinExistence type="predicted"/>
<reference evidence="2 3" key="1">
    <citation type="journal article" date="2015" name="Stand. Genomic Sci.">
        <title>Genomic information of the arsenic-resistant bacterium Lysobacter arseniciresistens type strain ZS79(T) and comparison of Lysobacter draft genomes.</title>
        <authorList>
            <person name="Liu L."/>
            <person name="Zhang S."/>
            <person name="Luo M."/>
            <person name="Wang G."/>
        </authorList>
    </citation>
    <scope>NUCLEOTIDE SEQUENCE [LARGE SCALE GENOMIC DNA]</scope>
    <source>
        <strain evidence="2 3">ZS79</strain>
    </source>
</reference>
<keyword evidence="3" id="KW-1185">Reference proteome</keyword>
<dbReference type="AlphaFoldDB" id="A0A0A0EXT2"/>
<dbReference type="EMBL" id="AVPT01000032">
    <property type="protein sequence ID" value="KGM53952.1"/>
    <property type="molecule type" value="Genomic_DNA"/>
</dbReference>
<evidence type="ECO:0000313" key="2">
    <source>
        <dbReference type="EMBL" id="KGM53952.1"/>
    </source>
</evidence>
<evidence type="ECO:0008006" key="4">
    <source>
        <dbReference type="Google" id="ProtNLM"/>
    </source>
</evidence>
<evidence type="ECO:0000313" key="3">
    <source>
        <dbReference type="Proteomes" id="UP000029989"/>
    </source>
</evidence>
<dbReference type="Proteomes" id="UP000029989">
    <property type="component" value="Unassembled WGS sequence"/>
</dbReference>
<name>A0A0A0EXT2_9GAMM</name>
<feature type="transmembrane region" description="Helical" evidence="1">
    <location>
        <begin position="74"/>
        <end position="95"/>
    </location>
</feature>
<accession>A0A0A0EXT2</accession>
<keyword evidence="1" id="KW-0472">Membrane</keyword>
<gene>
    <name evidence="2" type="ORF">N799_13560</name>
</gene>
<keyword evidence="1" id="KW-0812">Transmembrane</keyword>
<evidence type="ECO:0000256" key="1">
    <source>
        <dbReference type="SAM" id="Phobius"/>
    </source>
</evidence>
<feature type="transmembrane region" description="Helical" evidence="1">
    <location>
        <begin position="38"/>
        <end position="62"/>
    </location>
</feature>
<comment type="caution">
    <text evidence="2">The sequence shown here is derived from an EMBL/GenBank/DDBJ whole genome shotgun (WGS) entry which is preliminary data.</text>
</comment>
<sequence length="122" mass="11908">MHDPMSAGRRLALRATVFQAGATVLVALILLPHGLPSALGALVGGGALVAGSGIAALAALGGGVQLAGAAIARLLAGVVLKWLVVVAVFVLGMAGFGLAPLPMLAGLLAATLAFVLAQILKR</sequence>
<dbReference type="STRING" id="913325.N799_13560"/>
<feature type="transmembrane region" description="Helical" evidence="1">
    <location>
        <begin position="101"/>
        <end position="120"/>
    </location>
</feature>
<keyword evidence="1" id="KW-1133">Transmembrane helix</keyword>
<feature type="transmembrane region" description="Helical" evidence="1">
    <location>
        <begin position="12"/>
        <end position="32"/>
    </location>
</feature>
<organism evidence="2 3">
    <name type="scientific">Lysobacter arseniciresistens ZS79</name>
    <dbReference type="NCBI Taxonomy" id="913325"/>
    <lineage>
        <taxon>Bacteria</taxon>
        <taxon>Pseudomonadati</taxon>
        <taxon>Pseudomonadota</taxon>
        <taxon>Gammaproteobacteria</taxon>
        <taxon>Lysobacterales</taxon>
        <taxon>Lysobacteraceae</taxon>
        <taxon>Novilysobacter</taxon>
    </lineage>
</organism>